<dbReference type="SUPFAM" id="SSF52540">
    <property type="entry name" value="P-loop containing nucleoside triphosphate hydrolases"/>
    <property type="match status" value="1"/>
</dbReference>
<dbReference type="CDD" id="cd18809">
    <property type="entry name" value="SF1_C_RecD"/>
    <property type="match status" value="1"/>
</dbReference>
<dbReference type="InterPro" id="IPR051055">
    <property type="entry name" value="PIF1_helicase"/>
</dbReference>
<reference evidence="2" key="1">
    <citation type="submission" date="2010-08" db="EMBL/GenBank/DDBJ databases">
        <authorList>
            <consortium name="Caenorhabditis japonica Sequencing Consortium"/>
            <person name="Wilson R.K."/>
        </authorList>
    </citation>
    <scope>NUCLEOTIDE SEQUENCE [LARGE SCALE GENOMIC DNA]</scope>
    <source>
        <strain evidence="2">DF5081</strain>
    </source>
</reference>
<accession>A0A8R1DGD3</accession>
<dbReference type="PANTHER" id="PTHR47642:SF5">
    <property type="entry name" value="ATP-DEPENDENT DNA HELICASE"/>
    <property type="match status" value="1"/>
</dbReference>
<keyword evidence="2" id="KW-1185">Reference proteome</keyword>
<dbReference type="InterPro" id="IPR038765">
    <property type="entry name" value="Papain-like_cys_pep_sf"/>
</dbReference>
<name>A0A8R1DGD3_CAEJA</name>
<evidence type="ECO:0000313" key="2">
    <source>
        <dbReference type="Proteomes" id="UP000005237"/>
    </source>
</evidence>
<dbReference type="PANTHER" id="PTHR47642">
    <property type="entry name" value="ATP-DEPENDENT DNA HELICASE"/>
    <property type="match status" value="1"/>
</dbReference>
<dbReference type="AlphaFoldDB" id="A0A8R1DGD3"/>
<sequence>MHSGLPFRLHIAVGARVMLRRNIDIALRLVNGATGVVRRIVTDEVSLRPSWIYVQWDGNPPFEIPISEQQAFYMRGDDIVSRKQFPLVLAYAATCHKAQGLTLRNVFIRPRNIFGPGQFYVAVSRVTKMSGLHFAGFSNDKIFHCAAALNESNRLRALIQLPKLENAIVSLPGSSEIHRPTTRTAVPTDSFGSSSTISEELIIDRTKRIVPPKLENRISNLSVRSQRVTHVIRVCNDDVRAVIPRIKYSACVVEATDVALEAGIIAFVNMLAMMEEVYEKLQPLAICPEGDEEQKNVSLQTTLLCLFKKVGDVLDVTRSLNNTRNTREVFEELMTLLPVEISSWFTRETSVRTHCTRCKDRKYFNRKRSILWLDDEEDPMSGPLHGAVEQHCSRARRSGKVFCDKAINGSACGGEVFEDESCGESSTYFIVGQPNAGSSYDSLKSDPVQMGKHRFLLIGAIALPDPASFELPRMWYRSPASGWMRSDNGGDTVQAGVQLQMIGLNIFVWVQKSRKRMASKAKSCEGEQIRRVVDDFADIRNELLSDSDIEPDSLPSSSPPYSQDVHVADDEFVGMKTDPTVLMIAEAIKKQAPPTIAYLLLPNNSGTDCFVNTVANLLYAHDSLRQAITIRPYVDAEKQHGALMSAFYELSLIFARRAKSSTDFRLALPPQMHRDQQDIRDVLYFIFEKVELTDDERIKFIVWMEYQAVEKCERAGCGHTVSSSKSRWHSSLFIANTQSTWNLERELQNKWCPETKKCPLCEEVVIKHNLITRCPMFHMVIANQGTFNF</sequence>
<dbReference type="SUPFAM" id="SSF54001">
    <property type="entry name" value="Cysteine proteinases"/>
    <property type="match status" value="1"/>
</dbReference>
<evidence type="ECO:0000313" key="1">
    <source>
        <dbReference type="EnsemblMetazoa" id="CJA01700.1"/>
    </source>
</evidence>
<dbReference type="Proteomes" id="UP000005237">
    <property type="component" value="Unassembled WGS sequence"/>
</dbReference>
<reference evidence="1" key="2">
    <citation type="submission" date="2022-06" db="UniProtKB">
        <authorList>
            <consortium name="EnsemblMetazoa"/>
        </authorList>
    </citation>
    <scope>IDENTIFICATION</scope>
    <source>
        <strain evidence="1">DF5081</strain>
    </source>
</reference>
<proteinExistence type="predicted"/>
<dbReference type="Gene3D" id="3.90.70.10">
    <property type="entry name" value="Cysteine proteinases"/>
    <property type="match status" value="1"/>
</dbReference>
<dbReference type="InterPro" id="IPR027417">
    <property type="entry name" value="P-loop_NTPase"/>
</dbReference>
<dbReference type="EnsemblMetazoa" id="CJA01700.1">
    <property type="protein sequence ID" value="CJA01700.1"/>
    <property type="gene ID" value="WBGene00120904"/>
</dbReference>
<organism evidence="1 2">
    <name type="scientific">Caenorhabditis japonica</name>
    <dbReference type="NCBI Taxonomy" id="281687"/>
    <lineage>
        <taxon>Eukaryota</taxon>
        <taxon>Metazoa</taxon>
        <taxon>Ecdysozoa</taxon>
        <taxon>Nematoda</taxon>
        <taxon>Chromadorea</taxon>
        <taxon>Rhabditida</taxon>
        <taxon>Rhabditina</taxon>
        <taxon>Rhabditomorpha</taxon>
        <taxon>Rhabditoidea</taxon>
        <taxon>Rhabditidae</taxon>
        <taxon>Peloderinae</taxon>
        <taxon>Caenorhabditis</taxon>
    </lineage>
</organism>
<protein>
    <submittedName>
        <fullName evidence="1">ATP-dependent DNA helicase</fullName>
    </submittedName>
</protein>